<gene>
    <name evidence="2" type="ORF">B1R32_1193</name>
</gene>
<dbReference type="PANTHER" id="PTHR43685:SF11">
    <property type="entry name" value="GLYCOSYLTRANSFERASE TAGX-RELATED"/>
    <property type="match status" value="1"/>
</dbReference>
<organism evidence="2 3">
    <name type="scientific">Abditibacterium utsteinense</name>
    <dbReference type="NCBI Taxonomy" id="1960156"/>
    <lineage>
        <taxon>Bacteria</taxon>
        <taxon>Pseudomonadati</taxon>
        <taxon>Abditibacteriota</taxon>
        <taxon>Abditibacteriia</taxon>
        <taxon>Abditibacteriales</taxon>
        <taxon>Abditibacteriaceae</taxon>
        <taxon>Abditibacterium</taxon>
    </lineage>
</organism>
<evidence type="ECO:0000259" key="1">
    <source>
        <dbReference type="Pfam" id="PF00535"/>
    </source>
</evidence>
<dbReference type="InterPro" id="IPR029044">
    <property type="entry name" value="Nucleotide-diphossugar_trans"/>
</dbReference>
<dbReference type="RefSeq" id="WP_106380956.1">
    <property type="nucleotide sequence ID" value="NZ_NIGF01000019.1"/>
</dbReference>
<keyword evidence="2" id="KW-0808">Transferase</keyword>
<evidence type="ECO:0000313" key="3">
    <source>
        <dbReference type="Proteomes" id="UP000237684"/>
    </source>
</evidence>
<dbReference type="Gene3D" id="3.90.550.10">
    <property type="entry name" value="Spore Coat Polysaccharide Biosynthesis Protein SpsA, Chain A"/>
    <property type="match status" value="1"/>
</dbReference>
<dbReference type="GO" id="GO:0016740">
    <property type="term" value="F:transferase activity"/>
    <property type="evidence" value="ECO:0007669"/>
    <property type="project" value="UniProtKB-KW"/>
</dbReference>
<evidence type="ECO:0000313" key="2">
    <source>
        <dbReference type="EMBL" id="PQV62863.1"/>
    </source>
</evidence>
<dbReference type="InterPro" id="IPR001173">
    <property type="entry name" value="Glyco_trans_2-like"/>
</dbReference>
<dbReference type="Pfam" id="PF00535">
    <property type="entry name" value="Glycos_transf_2"/>
    <property type="match status" value="1"/>
</dbReference>
<comment type="caution">
    <text evidence="2">The sequence shown here is derived from an EMBL/GenBank/DDBJ whole genome shotgun (WGS) entry which is preliminary data.</text>
</comment>
<dbReference type="InterPro" id="IPR050834">
    <property type="entry name" value="Glycosyltransf_2"/>
</dbReference>
<dbReference type="SUPFAM" id="SSF53448">
    <property type="entry name" value="Nucleotide-diphospho-sugar transferases"/>
    <property type="match status" value="1"/>
</dbReference>
<dbReference type="EMBL" id="NIGF01000019">
    <property type="protein sequence ID" value="PQV62863.1"/>
    <property type="molecule type" value="Genomic_DNA"/>
</dbReference>
<dbReference type="PANTHER" id="PTHR43685">
    <property type="entry name" value="GLYCOSYLTRANSFERASE"/>
    <property type="match status" value="1"/>
</dbReference>
<dbReference type="AlphaFoldDB" id="A0A2S8SPY4"/>
<dbReference type="Proteomes" id="UP000237684">
    <property type="component" value="Unassembled WGS sequence"/>
</dbReference>
<dbReference type="OrthoDB" id="9788101at2"/>
<sequence>MAPLFSIIIPTFNPGAKLRLSLESVRAQAFDSLEIWVLDGASTDGTAQWLAQNAAAMGFRFHSEPDHGVYDAMNKGIALARGEFLYFLGAGDLMRPGALQEIAANLPPRGDKLRFVYGNMALPEGEIYDGPFTKSKLRMGNIGHQAIFYERGIFDLLGGYDLTYPVFADHVFNMRCFGDSRVAPTYVPCTIADYESGGLSCHGDAAYLRDRLKNLRRYLGWRQWMLALCAKILPSTLKEWLRAQGRKTQHRTSP</sequence>
<dbReference type="CDD" id="cd06433">
    <property type="entry name" value="GT_2_WfgS_like"/>
    <property type="match status" value="1"/>
</dbReference>
<feature type="domain" description="Glycosyltransferase 2-like" evidence="1">
    <location>
        <begin position="6"/>
        <end position="105"/>
    </location>
</feature>
<keyword evidence="3" id="KW-1185">Reference proteome</keyword>
<accession>A0A2S8SPY4</accession>
<name>A0A2S8SPY4_9BACT</name>
<protein>
    <submittedName>
        <fullName evidence="2">Glycosyl transferase family 2</fullName>
    </submittedName>
</protein>
<proteinExistence type="predicted"/>
<dbReference type="InParanoid" id="A0A2S8SPY4"/>
<reference evidence="2 3" key="1">
    <citation type="journal article" date="2018" name="Syst. Appl. Microbiol.">
        <title>Abditibacterium utsteinense sp. nov., the first cultivated member of candidate phylum FBP, isolated from ice-free Antarctic soil samples.</title>
        <authorList>
            <person name="Tahon G."/>
            <person name="Tytgat B."/>
            <person name="Lebbe L."/>
            <person name="Carlier A."/>
            <person name="Willems A."/>
        </authorList>
    </citation>
    <scope>NUCLEOTIDE SEQUENCE [LARGE SCALE GENOMIC DNA]</scope>
    <source>
        <strain evidence="2 3">LMG 29911</strain>
    </source>
</reference>